<protein>
    <submittedName>
        <fullName evidence="3">Uncharacterized protein</fullName>
    </submittedName>
</protein>
<accession>A0A914H206</accession>
<feature type="transmembrane region" description="Helical" evidence="1">
    <location>
        <begin position="169"/>
        <end position="190"/>
    </location>
</feature>
<keyword evidence="1" id="KW-0812">Transmembrane</keyword>
<dbReference type="AlphaFoldDB" id="A0A914H206"/>
<dbReference type="Proteomes" id="UP000887572">
    <property type="component" value="Unplaced"/>
</dbReference>
<reference evidence="3" key="1">
    <citation type="submission" date="2022-11" db="UniProtKB">
        <authorList>
            <consortium name="WormBaseParasite"/>
        </authorList>
    </citation>
    <scope>IDENTIFICATION</scope>
</reference>
<sequence length="337" mass="38580">MLICCLLPNASSSLHCHRTVNWLTTCRRCHQQRVAPLPPPLFAAVGTRSDGKNANSNSFGGVVPSMALSTISDMQQQSLDRKDSSKLRSIFDENFRPDIVGRRYLWDGLASREWLLVYNFRVGSALFSIGRYAVALIAVFVAIAVDDFVRVGGGKFTIPSYQRLHSQLLAHGLFGKIIVFIALLVFCSLARLRSLNISRLYVHRAQPNRIYANIASGVLSKKLVELDRSQIRLVPLSMKLHEIEPGWGSVRAMCKRIFFFLLHADVRLGKHGAHMINADGFRTHMLRNWTLNEHDVVPKRELRHLDIDVEKRDAEWRGNLRWWQKVFSFLDRPYFKK</sequence>
<organism evidence="2 3">
    <name type="scientific">Globodera rostochiensis</name>
    <name type="common">Golden nematode worm</name>
    <name type="synonym">Heterodera rostochiensis</name>
    <dbReference type="NCBI Taxonomy" id="31243"/>
    <lineage>
        <taxon>Eukaryota</taxon>
        <taxon>Metazoa</taxon>
        <taxon>Ecdysozoa</taxon>
        <taxon>Nematoda</taxon>
        <taxon>Chromadorea</taxon>
        <taxon>Rhabditida</taxon>
        <taxon>Tylenchina</taxon>
        <taxon>Tylenchomorpha</taxon>
        <taxon>Tylenchoidea</taxon>
        <taxon>Heteroderidae</taxon>
        <taxon>Heteroderinae</taxon>
        <taxon>Globodera</taxon>
    </lineage>
</organism>
<keyword evidence="1" id="KW-0472">Membrane</keyword>
<feature type="transmembrane region" description="Helical" evidence="1">
    <location>
        <begin position="129"/>
        <end position="149"/>
    </location>
</feature>
<keyword evidence="2" id="KW-1185">Reference proteome</keyword>
<name>A0A914H206_GLORO</name>
<evidence type="ECO:0000256" key="1">
    <source>
        <dbReference type="SAM" id="Phobius"/>
    </source>
</evidence>
<evidence type="ECO:0000313" key="2">
    <source>
        <dbReference type="Proteomes" id="UP000887572"/>
    </source>
</evidence>
<proteinExistence type="predicted"/>
<keyword evidence="1" id="KW-1133">Transmembrane helix</keyword>
<dbReference type="WBParaSite" id="Gr19_v10_g1341.t1">
    <property type="protein sequence ID" value="Gr19_v10_g1341.t1"/>
    <property type="gene ID" value="Gr19_v10_g1341"/>
</dbReference>
<evidence type="ECO:0000313" key="3">
    <source>
        <dbReference type="WBParaSite" id="Gr19_v10_g1341.t1"/>
    </source>
</evidence>